<dbReference type="PANTHER" id="PTHR21075:SF0">
    <property type="entry name" value="ANAEROBIC RIBONUCLEOSIDE-TRIPHOSPHATE REDUCTASE"/>
    <property type="match status" value="1"/>
</dbReference>
<protein>
    <submittedName>
        <fullName evidence="1">Anaerobic ribonucleoside-triphosphate reductase</fullName>
    </submittedName>
</protein>
<accession>A8A8G8</accession>
<dbReference type="KEGG" id="iho:Igni_0036"/>
<dbReference type="EMBL" id="CP000816">
    <property type="protein sequence ID" value="ABU81220.1"/>
    <property type="molecule type" value="Genomic_DNA"/>
</dbReference>
<reference evidence="1 2" key="1">
    <citation type="journal article" date="2008" name="Genome Biol.">
        <title>A genomic analysis of the archaeal system Ignicoccus hospitalis-Nanoarchaeum equitans.</title>
        <authorList>
            <person name="Podar M."/>
            <person name="Anderson I."/>
            <person name="Makarova K.S."/>
            <person name="Elkins J.G."/>
            <person name="Ivanova N."/>
            <person name="Wall M.A."/>
            <person name="Lykidis A."/>
            <person name="Mavromatis K."/>
            <person name="Sun H."/>
            <person name="Hudson M.E."/>
            <person name="Chen W."/>
            <person name="Deciu C."/>
            <person name="Hutchison D."/>
            <person name="Eads J.R."/>
            <person name="Anderson A."/>
            <person name="Fernandes F."/>
            <person name="Szeto E."/>
            <person name="Lapidus A."/>
            <person name="Kyrpides N.C."/>
            <person name="Saier M.H.Jr."/>
            <person name="Richardson P.M."/>
            <person name="Rachel R."/>
            <person name="Huber H."/>
            <person name="Eisen J.A."/>
            <person name="Koonin E.V."/>
            <person name="Keller M."/>
            <person name="Stetter K.O."/>
        </authorList>
    </citation>
    <scope>NUCLEOTIDE SEQUENCE [LARGE SCALE GENOMIC DNA]</scope>
    <source>
        <strain evidence="2">KIN4/I / DSM 18386 / JCM 14125</strain>
    </source>
</reference>
<gene>
    <name evidence="1" type="ordered locus">Igni_0036</name>
</gene>
<dbReference type="GO" id="GO:0009265">
    <property type="term" value="P:2'-deoxyribonucleotide biosynthetic process"/>
    <property type="evidence" value="ECO:0007669"/>
    <property type="project" value="TreeGrafter"/>
</dbReference>
<dbReference type="GO" id="GO:0006260">
    <property type="term" value="P:DNA replication"/>
    <property type="evidence" value="ECO:0007669"/>
    <property type="project" value="InterPro"/>
</dbReference>
<proteinExistence type="predicted"/>
<evidence type="ECO:0000313" key="1">
    <source>
        <dbReference type="EMBL" id="ABU81220.1"/>
    </source>
</evidence>
<dbReference type="Proteomes" id="UP000000262">
    <property type="component" value="Chromosome"/>
</dbReference>
<dbReference type="Gene3D" id="3.20.70.20">
    <property type="match status" value="1"/>
</dbReference>
<keyword evidence="2" id="KW-1185">Reference proteome</keyword>
<dbReference type="PANTHER" id="PTHR21075">
    <property type="entry name" value="ANAEROBIC RIBONUCLEOSIDE-TRIPHOSPHATE REDUCTASE"/>
    <property type="match status" value="1"/>
</dbReference>
<sequence>MIRPKHSNTKRRPRMARVGDHLTTLGFTNVKKPRNVLEEMMGRSVNSNEYQGPNKLLLEAAERYLWEHVVEDVMPKDMISAHKEGVVYVHKLPQSVFLPYCNGNDYSRVLKKGLKTPTIVAGPARHYQVAMAHAANFLAMMQQYWTGAQAFGSVELWVAPFIAKEHLSDEEIRQGIQTLYYELNLPWRPGMQTPFTNITVTYTESKYMLDQPVIIGGASTGDLLGDYLDEARRWLIQLGKVLQRGDSLRQPFTFPIPTLMPTAKDFYNDAELFDAIFVTAAKMGSYYWLNTKVIDPDSAFAMCCRYVVKKDEVNKAFMGGLRLKKLEDQRKEELEKLAKGRLGGMWAIPDITGSIGVVTVNLPRIALDARGDVETFFEILEERVELVAKWLSWWRNHYLRLMKTYRNFYSMVWEYSPEWTRTHFNTIGAIGMPEAAAILLGDPEVWTSEDVGAKEKAIELEDKMIKTMADIASRLTIEMGEPFNVEEVPGETAAAKLFLNDLKHYPEVREYVPEGVDMYSTSVVPYYDHGITLWQRIKWEGKVQQRFTGGVMMHIFLGEQPDPEALAKLTQKIMDAGVVYWSYTPAISVCENGHKTVGLYTRCPRCGAKTEIWSRIIGYYRPVSNWNPFRQKEFRMRTHYDNSLNKGKLAVYSLEDGRPM</sequence>
<dbReference type="NCBIfam" id="TIGR02487">
    <property type="entry name" value="NrdD"/>
    <property type="match status" value="1"/>
</dbReference>
<evidence type="ECO:0000313" key="2">
    <source>
        <dbReference type="Proteomes" id="UP000000262"/>
    </source>
</evidence>
<dbReference type="InterPro" id="IPR012833">
    <property type="entry name" value="NrdD"/>
</dbReference>
<dbReference type="PhylomeDB" id="A8A8G8"/>
<dbReference type="GO" id="GO:0004748">
    <property type="term" value="F:ribonucleoside-diphosphate reductase activity, thioredoxin disulfide as acceptor"/>
    <property type="evidence" value="ECO:0007669"/>
    <property type="project" value="TreeGrafter"/>
</dbReference>
<dbReference type="NCBIfam" id="NF006358">
    <property type="entry name" value="PRK08579.1"/>
    <property type="match status" value="1"/>
</dbReference>
<dbReference type="GO" id="GO:0008998">
    <property type="term" value="F:ribonucleoside-triphosphate reductase (thioredoxin) activity"/>
    <property type="evidence" value="ECO:0007669"/>
    <property type="project" value="InterPro"/>
</dbReference>
<name>A8A8G8_IGNH4</name>
<dbReference type="AlphaFoldDB" id="A8A8G8"/>
<dbReference type="eggNOG" id="arCOG04889">
    <property type="taxonomic scope" value="Archaea"/>
</dbReference>
<dbReference type="Pfam" id="PF13597">
    <property type="entry name" value="NRDD"/>
    <property type="match status" value="1"/>
</dbReference>
<dbReference type="SUPFAM" id="SSF51998">
    <property type="entry name" value="PFL-like glycyl radical enzymes"/>
    <property type="match status" value="1"/>
</dbReference>
<dbReference type="STRING" id="453591.Igni_0036"/>
<dbReference type="GO" id="GO:0031250">
    <property type="term" value="C:anaerobic ribonucleoside-triphosphate reductase complex"/>
    <property type="evidence" value="ECO:0007669"/>
    <property type="project" value="TreeGrafter"/>
</dbReference>
<dbReference type="HOGENOM" id="CLU_002707_0_2_2"/>
<organism evidence="1 2">
    <name type="scientific">Ignicoccus hospitalis (strain KIN4/I / DSM 18386 / JCM 14125)</name>
    <dbReference type="NCBI Taxonomy" id="453591"/>
    <lineage>
        <taxon>Archaea</taxon>
        <taxon>Thermoproteota</taxon>
        <taxon>Thermoprotei</taxon>
        <taxon>Desulfurococcales</taxon>
        <taxon>Desulfurococcaceae</taxon>
        <taxon>Ignicoccus</taxon>
    </lineage>
</organism>